<evidence type="ECO:0000313" key="2">
    <source>
        <dbReference type="Proteomes" id="UP000198379"/>
    </source>
</evidence>
<organism evidence="1 2">
    <name type="scientific">Dokdonia pacifica</name>
    <dbReference type="NCBI Taxonomy" id="1627892"/>
    <lineage>
        <taxon>Bacteria</taxon>
        <taxon>Pseudomonadati</taxon>
        <taxon>Bacteroidota</taxon>
        <taxon>Flavobacteriia</taxon>
        <taxon>Flavobacteriales</taxon>
        <taxon>Flavobacteriaceae</taxon>
        <taxon>Dokdonia</taxon>
    </lineage>
</organism>
<name>A0A238WH68_9FLAO</name>
<dbReference type="RefSeq" id="WP_089370362.1">
    <property type="nucleotide sequence ID" value="NZ_BMEP01000003.1"/>
</dbReference>
<gene>
    <name evidence="1" type="ORF">SAMN06265376_1011069</name>
</gene>
<dbReference type="Proteomes" id="UP000198379">
    <property type="component" value="Unassembled WGS sequence"/>
</dbReference>
<keyword evidence="2" id="KW-1185">Reference proteome</keyword>
<accession>A0A238WH68</accession>
<sequence length="115" mass="13619">MDLVITGRNIYDYLFVNYLIYGLEYKLKIIWSNTISDDIGFMYKDLEDASWAIENDDFVIPLLKDYHGLSKTLFVAKNEFEQLQAIYNNEKLVVNFSKFITVKNYEAIKERLINL</sequence>
<dbReference type="EMBL" id="FZNY01000001">
    <property type="protein sequence ID" value="SNR45817.1"/>
    <property type="molecule type" value="Genomic_DNA"/>
</dbReference>
<proteinExistence type="predicted"/>
<reference evidence="1 2" key="1">
    <citation type="submission" date="2017-06" db="EMBL/GenBank/DDBJ databases">
        <authorList>
            <person name="Kim H.J."/>
            <person name="Triplett B.A."/>
        </authorList>
    </citation>
    <scope>NUCLEOTIDE SEQUENCE [LARGE SCALE GENOMIC DNA]</scope>
    <source>
        <strain evidence="1 2">DSM 25597</strain>
    </source>
</reference>
<dbReference type="AlphaFoldDB" id="A0A238WH68"/>
<protein>
    <submittedName>
        <fullName evidence="1">Uncharacterized protein</fullName>
    </submittedName>
</protein>
<evidence type="ECO:0000313" key="1">
    <source>
        <dbReference type="EMBL" id="SNR45817.1"/>
    </source>
</evidence>